<dbReference type="GO" id="GO:0016791">
    <property type="term" value="F:phosphatase activity"/>
    <property type="evidence" value="ECO:0007669"/>
    <property type="project" value="TreeGrafter"/>
</dbReference>
<dbReference type="PANTHER" id="PTHR10000">
    <property type="entry name" value="PHOSPHOSERINE PHOSPHATASE"/>
    <property type="match status" value="1"/>
</dbReference>
<reference evidence="1 2" key="1">
    <citation type="submission" date="2016-09" db="EMBL/GenBank/DDBJ databases">
        <title>Complete genome sequence of the Lysinibacillus sphaericus LMG 22257, a specie of Bacillus with ureolytic activity that can effectively biodeposit calcium carbonate.</title>
        <authorList>
            <person name="Yan W."/>
        </authorList>
    </citation>
    <scope>NUCLEOTIDE SEQUENCE [LARGE SCALE GENOMIC DNA]</scope>
    <source>
        <strain evidence="1 2">LMG 22257</strain>
    </source>
</reference>
<dbReference type="InterPro" id="IPR036412">
    <property type="entry name" value="HAD-like_sf"/>
</dbReference>
<dbReference type="KEGG" id="surl:BI350_13575"/>
<keyword evidence="2" id="KW-1185">Reference proteome</keyword>
<organism evidence="1 2">
    <name type="scientific">Sporosarcina ureilytica</name>
    <dbReference type="NCBI Taxonomy" id="298596"/>
    <lineage>
        <taxon>Bacteria</taxon>
        <taxon>Bacillati</taxon>
        <taxon>Bacillota</taxon>
        <taxon>Bacilli</taxon>
        <taxon>Bacillales</taxon>
        <taxon>Caryophanaceae</taxon>
        <taxon>Sporosarcina</taxon>
    </lineage>
</organism>
<protein>
    <submittedName>
        <fullName evidence="1">Phosphatase</fullName>
    </submittedName>
</protein>
<accession>A0A1D8JIB9</accession>
<gene>
    <name evidence="1" type="ORF">BI350_13575</name>
</gene>
<dbReference type="SFLD" id="SFLDS00003">
    <property type="entry name" value="Haloacid_Dehalogenase"/>
    <property type="match status" value="1"/>
</dbReference>
<dbReference type="PROSITE" id="PS01228">
    <property type="entry name" value="COF_1"/>
    <property type="match status" value="1"/>
</dbReference>
<name>A0A1D8JIB9_9BACL</name>
<dbReference type="CDD" id="cd07516">
    <property type="entry name" value="HAD_Pase"/>
    <property type="match status" value="1"/>
</dbReference>
<evidence type="ECO:0000313" key="2">
    <source>
        <dbReference type="Proteomes" id="UP000185746"/>
    </source>
</evidence>
<sequence>MKPHLIVLDLDGTLLTDDKVITEKTVQSIQKAKQLGHHVMFATGRPYRATEYYYHQLGLNTPVVNFNGAFVHHPLDTSWKTIHETLSLSVVKEVMEAMQQFPWQNIIAEVKDDVYVHHHDEKVLDNFKMGQPNVTTGDIQRYLKDDPTSILIQADESDIKTIQSHLSQVHAEVVGHRFWNSPWGHVVEVFRSGLSKAAGLAHVSKWMDIPKERIIAFGDENNDLEMIDYVGHGVAMANGIDELKSIADEVTTATNNEDGIAEVLNNRLKL</sequence>
<dbReference type="AlphaFoldDB" id="A0A1D8JIB9"/>
<dbReference type="Proteomes" id="UP000185746">
    <property type="component" value="Chromosome"/>
</dbReference>
<dbReference type="Pfam" id="PF08282">
    <property type="entry name" value="Hydrolase_3"/>
    <property type="match status" value="1"/>
</dbReference>
<dbReference type="GO" id="GO:0000287">
    <property type="term" value="F:magnesium ion binding"/>
    <property type="evidence" value="ECO:0007669"/>
    <property type="project" value="TreeGrafter"/>
</dbReference>
<dbReference type="SFLD" id="SFLDG01140">
    <property type="entry name" value="C2.B:_Phosphomannomutase_and_P"/>
    <property type="match status" value="1"/>
</dbReference>
<dbReference type="InterPro" id="IPR000150">
    <property type="entry name" value="Cof"/>
</dbReference>
<dbReference type="SUPFAM" id="SSF56784">
    <property type="entry name" value="HAD-like"/>
    <property type="match status" value="1"/>
</dbReference>
<dbReference type="InterPro" id="IPR023214">
    <property type="entry name" value="HAD_sf"/>
</dbReference>
<dbReference type="GO" id="GO:0005829">
    <property type="term" value="C:cytosol"/>
    <property type="evidence" value="ECO:0007669"/>
    <property type="project" value="TreeGrafter"/>
</dbReference>
<dbReference type="InterPro" id="IPR006379">
    <property type="entry name" value="HAD-SF_hydro_IIB"/>
</dbReference>
<proteinExistence type="predicted"/>
<dbReference type="Gene3D" id="3.40.50.1000">
    <property type="entry name" value="HAD superfamily/HAD-like"/>
    <property type="match status" value="1"/>
</dbReference>
<dbReference type="EMBL" id="CP017560">
    <property type="protein sequence ID" value="AOV08461.1"/>
    <property type="molecule type" value="Genomic_DNA"/>
</dbReference>
<dbReference type="NCBIfam" id="TIGR00099">
    <property type="entry name" value="Cof-subfamily"/>
    <property type="match status" value="1"/>
</dbReference>
<dbReference type="Gene3D" id="3.30.1240.10">
    <property type="match status" value="1"/>
</dbReference>
<dbReference type="NCBIfam" id="TIGR01484">
    <property type="entry name" value="HAD-SF-IIB"/>
    <property type="match status" value="1"/>
</dbReference>
<dbReference type="RefSeq" id="WP_075528626.1">
    <property type="nucleotide sequence ID" value="NZ_CP017560.1"/>
</dbReference>
<dbReference type="PANTHER" id="PTHR10000:SF23">
    <property type="entry name" value="5-AMINO-6-(5-PHOSPHO-D-RIBITYLAMINO)URACIL PHOSPHATASE YITU"/>
    <property type="match status" value="1"/>
</dbReference>
<evidence type="ECO:0000313" key="1">
    <source>
        <dbReference type="EMBL" id="AOV08461.1"/>
    </source>
</evidence>